<gene>
    <name evidence="11" type="primary">lpxB</name>
    <name evidence="12" type="ORF">H261_06294</name>
</gene>
<dbReference type="GO" id="GO:0016020">
    <property type="term" value="C:membrane"/>
    <property type="evidence" value="ECO:0007669"/>
    <property type="project" value="GOC"/>
</dbReference>
<dbReference type="STRING" id="1244869.H261_06294"/>
<evidence type="ECO:0000256" key="6">
    <source>
        <dbReference type="ARBA" id="ARBA00022556"/>
    </source>
</evidence>
<dbReference type="eggNOG" id="COG0763">
    <property type="taxonomic scope" value="Bacteria"/>
</dbReference>
<evidence type="ECO:0000256" key="9">
    <source>
        <dbReference type="ARBA" id="ARBA00023098"/>
    </source>
</evidence>
<keyword evidence="6 11" id="KW-0441">Lipid A biosynthesis</keyword>
<evidence type="ECO:0000256" key="3">
    <source>
        <dbReference type="ARBA" id="ARBA00012687"/>
    </source>
</evidence>
<dbReference type="AlphaFoldDB" id="M3AE60"/>
<organism evidence="12 13">
    <name type="scientific">Paramagnetospirillum caucaseum</name>
    <dbReference type="NCBI Taxonomy" id="1244869"/>
    <lineage>
        <taxon>Bacteria</taxon>
        <taxon>Pseudomonadati</taxon>
        <taxon>Pseudomonadota</taxon>
        <taxon>Alphaproteobacteria</taxon>
        <taxon>Rhodospirillales</taxon>
        <taxon>Magnetospirillaceae</taxon>
        <taxon>Paramagnetospirillum</taxon>
    </lineage>
</organism>
<evidence type="ECO:0000256" key="2">
    <source>
        <dbReference type="ARBA" id="ARBA00007868"/>
    </source>
</evidence>
<dbReference type="PANTHER" id="PTHR30372:SF4">
    <property type="entry name" value="LIPID-A-DISACCHARIDE SYNTHASE, MITOCHONDRIAL-RELATED"/>
    <property type="match status" value="1"/>
</dbReference>
<comment type="catalytic activity">
    <reaction evidence="10 11">
        <text>a lipid X + a UDP-2-N,3-O-bis[(3R)-3-hydroxyacyl]-alpha-D-glucosamine = a lipid A disaccharide + UDP + H(+)</text>
        <dbReference type="Rhea" id="RHEA:67828"/>
        <dbReference type="ChEBI" id="CHEBI:15378"/>
        <dbReference type="ChEBI" id="CHEBI:58223"/>
        <dbReference type="ChEBI" id="CHEBI:137748"/>
        <dbReference type="ChEBI" id="CHEBI:176338"/>
        <dbReference type="ChEBI" id="CHEBI:176343"/>
        <dbReference type="EC" id="2.4.1.182"/>
    </reaction>
</comment>
<dbReference type="OrthoDB" id="9801642at2"/>
<keyword evidence="5 11" id="KW-0444">Lipid biosynthesis</keyword>
<dbReference type="PATRIC" id="fig|1244869.3.peg.1264"/>
<evidence type="ECO:0000256" key="8">
    <source>
        <dbReference type="ARBA" id="ARBA00022679"/>
    </source>
</evidence>
<protein>
    <recommendedName>
        <fullName evidence="4 11">Lipid-A-disaccharide synthase</fullName>
        <ecNumber evidence="3 11">2.4.1.182</ecNumber>
    </recommendedName>
</protein>
<dbReference type="NCBIfam" id="TIGR00215">
    <property type="entry name" value="lpxB"/>
    <property type="match status" value="1"/>
</dbReference>
<dbReference type="EMBL" id="AONQ01000012">
    <property type="protein sequence ID" value="EME70819.1"/>
    <property type="molecule type" value="Genomic_DNA"/>
</dbReference>
<sequence length="391" mass="42189">MLIYLIAGEPSGDLLGGRLMAALKERLGDGVAFAGIGGENMRAEGLASLFPMTELSVMGLVEVLPRIPRILRRVGETISDIEMKRPDALITIDSWGFNGRIHAGLKKRGSKTPRIHYVAPMVWAWKSGRTRTLARVLDLLLTLLPNEPAWFEKEGLKTLHVGHPVIEGPAAKGDGAAFRARHGIAPGARLLCVLPGSRHSETARLLEPFGQTMEILARRFPGLAVVVPTVETVADEVSQAVKSWPLPTLVVRGPEKYDAFAACDAALAASGTVALELAMARLPAVITYKVSPLSAFIATRFLGLSLKFVTLVNILVDEAVMPELLQDDCRPDRLAAAVEHLLTDEAARALQAAGARRALEKLGLGGESPGRRAADAVIDFIRQHREPDNDR</sequence>
<evidence type="ECO:0000313" key="12">
    <source>
        <dbReference type="EMBL" id="EME70819.1"/>
    </source>
</evidence>
<proteinExistence type="inferred from homology"/>
<comment type="pathway">
    <text evidence="11">Bacterial outer membrane biogenesis; LPS lipid A biosynthesis.</text>
</comment>
<dbReference type="Proteomes" id="UP000011744">
    <property type="component" value="Unassembled WGS sequence"/>
</dbReference>
<reference evidence="12 13" key="1">
    <citation type="journal article" date="2014" name="Genome Announc.">
        <title>Draft Genome Sequence of Magnetospirillum sp. Strain SO-1, a Freshwater Magnetotactic Bacterium Isolated from the Ol'khovka River, Russia.</title>
        <authorList>
            <person name="Grouzdev D.S."/>
            <person name="Dziuba M.V."/>
            <person name="Sukhacheva M.S."/>
            <person name="Mardanov A.V."/>
            <person name="Beletskiy A.V."/>
            <person name="Kuznetsov B.B."/>
            <person name="Skryabin K.G."/>
        </authorList>
    </citation>
    <scope>NUCLEOTIDE SEQUENCE [LARGE SCALE GENOMIC DNA]</scope>
    <source>
        <strain evidence="12 13">SO-1</strain>
    </source>
</reference>
<evidence type="ECO:0000256" key="10">
    <source>
        <dbReference type="ARBA" id="ARBA00048975"/>
    </source>
</evidence>
<dbReference type="UniPathway" id="UPA00973"/>
<comment type="function">
    <text evidence="1 11">Condensation of UDP-2,3-diacylglucosamine and 2,3-diacylglucosamine-1-phosphate to form lipid A disaccharide, a precursor of lipid A, a phosphorylated glycolipid that anchors the lipopolysaccharide to the outer membrane of the cell.</text>
</comment>
<evidence type="ECO:0000256" key="5">
    <source>
        <dbReference type="ARBA" id="ARBA00022516"/>
    </source>
</evidence>
<evidence type="ECO:0000256" key="1">
    <source>
        <dbReference type="ARBA" id="ARBA00002056"/>
    </source>
</evidence>
<evidence type="ECO:0000313" key="13">
    <source>
        <dbReference type="Proteomes" id="UP000011744"/>
    </source>
</evidence>
<keyword evidence="9 11" id="KW-0443">Lipid metabolism</keyword>
<evidence type="ECO:0000256" key="7">
    <source>
        <dbReference type="ARBA" id="ARBA00022676"/>
    </source>
</evidence>
<dbReference type="GO" id="GO:0008915">
    <property type="term" value="F:lipid-A-disaccharide synthase activity"/>
    <property type="evidence" value="ECO:0007669"/>
    <property type="project" value="UniProtKB-UniRule"/>
</dbReference>
<keyword evidence="8 11" id="KW-0808">Transferase</keyword>
<dbReference type="HAMAP" id="MF_00392">
    <property type="entry name" value="LpxB"/>
    <property type="match status" value="1"/>
</dbReference>
<keyword evidence="7 11" id="KW-0328">Glycosyltransferase</keyword>
<comment type="similarity">
    <text evidence="2 11">Belongs to the LpxB family.</text>
</comment>
<dbReference type="GO" id="GO:0009245">
    <property type="term" value="P:lipid A biosynthetic process"/>
    <property type="evidence" value="ECO:0007669"/>
    <property type="project" value="UniProtKB-UniRule"/>
</dbReference>
<dbReference type="SUPFAM" id="SSF53756">
    <property type="entry name" value="UDP-Glycosyltransferase/glycogen phosphorylase"/>
    <property type="match status" value="1"/>
</dbReference>
<name>M3AE60_9PROT</name>
<comment type="caution">
    <text evidence="12">The sequence shown here is derived from an EMBL/GenBank/DDBJ whole genome shotgun (WGS) entry which is preliminary data.</text>
</comment>
<dbReference type="InterPro" id="IPR003835">
    <property type="entry name" value="Glyco_trans_19"/>
</dbReference>
<dbReference type="GO" id="GO:0005543">
    <property type="term" value="F:phospholipid binding"/>
    <property type="evidence" value="ECO:0007669"/>
    <property type="project" value="TreeGrafter"/>
</dbReference>
<evidence type="ECO:0000256" key="11">
    <source>
        <dbReference type="HAMAP-Rule" id="MF_00392"/>
    </source>
</evidence>
<dbReference type="Pfam" id="PF02684">
    <property type="entry name" value="LpxB"/>
    <property type="match status" value="1"/>
</dbReference>
<keyword evidence="13" id="KW-1185">Reference proteome</keyword>
<dbReference type="EC" id="2.4.1.182" evidence="3 11"/>
<accession>M3AE60</accession>
<dbReference type="RefSeq" id="WP_008615526.1">
    <property type="nucleotide sequence ID" value="NZ_AONQ01000012.1"/>
</dbReference>
<evidence type="ECO:0000256" key="4">
    <source>
        <dbReference type="ARBA" id="ARBA00020902"/>
    </source>
</evidence>
<dbReference type="PANTHER" id="PTHR30372">
    <property type="entry name" value="LIPID-A-DISACCHARIDE SYNTHASE"/>
    <property type="match status" value="1"/>
</dbReference>